<reference evidence="12 13" key="1">
    <citation type="journal article" date="2023" name="Sci. Data">
        <title>Genome assembly of the Korean intertidal mud-creeper Batillaria attramentaria.</title>
        <authorList>
            <person name="Patra A.K."/>
            <person name="Ho P.T."/>
            <person name="Jun S."/>
            <person name="Lee S.J."/>
            <person name="Kim Y."/>
            <person name="Won Y.J."/>
        </authorList>
    </citation>
    <scope>NUCLEOTIDE SEQUENCE [LARGE SCALE GENOMIC DNA]</scope>
    <source>
        <strain evidence="12">Wonlab-2016</strain>
    </source>
</reference>
<keyword evidence="4 8" id="KW-0297">G-protein coupled receptor</keyword>
<dbReference type="Pfam" id="PF00001">
    <property type="entry name" value="7tm_1"/>
    <property type="match status" value="1"/>
</dbReference>
<dbReference type="PROSITE" id="PS50262">
    <property type="entry name" value="G_PROTEIN_RECEP_F1_2"/>
    <property type="match status" value="1"/>
</dbReference>
<evidence type="ECO:0000313" key="13">
    <source>
        <dbReference type="Proteomes" id="UP001519460"/>
    </source>
</evidence>
<dbReference type="AlphaFoldDB" id="A0ABD0KF68"/>
<name>A0ABD0KF68_9CAEN</name>
<gene>
    <name evidence="12" type="ORF">BaRGS_00023091</name>
</gene>
<feature type="transmembrane region" description="Helical" evidence="10">
    <location>
        <begin position="399"/>
        <end position="419"/>
    </location>
</feature>
<dbReference type="InterPro" id="IPR000276">
    <property type="entry name" value="GPCR_Rhodpsn"/>
</dbReference>
<dbReference type="SUPFAM" id="SSF81321">
    <property type="entry name" value="Family A G protein-coupled receptor-like"/>
    <property type="match status" value="1"/>
</dbReference>
<feature type="region of interest" description="Disordered" evidence="9">
    <location>
        <begin position="360"/>
        <end position="390"/>
    </location>
</feature>
<comment type="similarity">
    <text evidence="8">Belongs to the G-protein coupled receptor 1 family.</text>
</comment>
<evidence type="ECO:0000313" key="12">
    <source>
        <dbReference type="EMBL" id="KAK7485642.1"/>
    </source>
</evidence>
<organism evidence="12 13">
    <name type="scientific">Batillaria attramentaria</name>
    <dbReference type="NCBI Taxonomy" id="370345"/>
    <lineage>
        <taxon>Eukaryota</taxon>
        <taxon>Metazoa</taxon>
        <taxon>Spiralia</taxon>
        <taxon>Lophotrochozoa</taxon>
        <taxon>Mollusca</taxon>
        <taxon>Gastropoda</taxon>
        <taxon>Caenogastropoda</taxon>
        <taxon>Sorbeoconcha</taxon>
        <taxon>Cerithioidea</taxon>
        <taxon>Batillariidae</taxon>
        <taxon>Batillaria</taxon>
    </lineage>
</organism>
<feature type="compositionally biased region" description="Basic and acidic residues" evidence="9">
    <location>
        <begin position="241"/>
        <end position="262"/>
    </location>
</feature>
<evidence type="ECO:0000256" key="8">
    <source>
        <dbReference type="RuleBase" id="RU000688"/>
    </source>
</evidence>
<dbReference type="PRINTS" id="PR00237">
    <property type="entry name" value="GPCRRHODOPSN"/>
</dbReference>
<feature type="transmembrane region" description="Helical" evidence="10">
    <location>
        <begin position="439"/>
        <end position="461"/>
    </location>
</feature>
<feature type="transmembrane region" description="Helical" evidence="10">
    <location>
        <begin position="196"/>
        <end position="220"/>
    </location>
</feature>
<protein>
    <recommendedName>
        <fullName evidence="11">G-protein coupled receptors family 1 profile domain-containing protein</fullName>
    </recommendedName>
</protein>
<dbReference type="PANTHER" id="PTHR24238">
    <property type="entry name" value="G-PROTEIN COUPLED RECEPTOR"/>
    <property type="match status" value="1"/>
</dbReference>
<dbReference type="EMBL" id="JACVVK020000191">
    <property type="protein sequence ID" value="KAK7485642.1"/>
    <property type="molecule type" value="Genomic_DNA"/>
</dbReference>
<evidence type="ECO:0000256" key="9">
    <source>
        <dbReference type="SAM" id="MobiDB-lite"/>
    </source>
</evidence>
<keyword evidence="7 8" id="KW-0807">Transducer</keyword>
<accession>A0ABD0KF68</accession>
<dbReference type="Gene3D" id="1.20.1070.10">
    <property type="entry name" value="Rhodopsin 7-helix transmembrane proteins"/>
    <property type="match status" value="2"/>
</dbReference>
<sequence length="478" mass="53394">MATYTVGPNATNKSREELLVILNDRLFMDSLPTIIYLGIIMVVGIVGNSIVFLVYYRRFKPSATRTFVLAMSAFDLTTNIVSLPGEFYCIRYSYMFNNAGMCKWLRFNNSFLALLSGLVLVDVALDRYRKICRPLHKQYSLRRTTVSIVVCAGVSVALTIPFTVLNGRQTVDTGVGNITGFMCSIDDAYVHSSFLMIYNLLMMVAFLTCVTMMIVCYARIACELSRHRKKSNLTESGTGHSEGHHRLWRKRSDTTSDVKEDSATSELHPSSSSGEAGSQPPHAAQGIPDKTVTATRKVCETVSSSDGMVLHSVTFESIPKNLEHHSSPLATEAHTDVHDPNMPARNLTDQTTSPCLHSVLSRDREKERKKGKGVCVSSSTKPTRKSRGSVKKIPTSTTFMMFVLTVVFIINYLPHLIIITLRAVLKDVDKGLTGVRLNAYHIALRSYFINCAINSIVYGFCNARFRQECRRFFSRTVK</sequence>
<comment type="subcellular location">
    <subcellularLocation>
        <location evidence="1">Membrane</location>
        <topology evidence="1">Multi-pass membrane protein</topology>
    </subcellularLocation>
</comment>
<feature type="transmembrane region" description="Helical" evidence="10">
    <location>
        <begin position="146"/>
        <end position="165"/>
    </location>
</feature>
<proteinExistence type="inferred from homology"/>
<feature type="transmembrane region" description="Helical" evidence="10">
    <location>
        <begin position="67"/>
        <end position="85"/>
    </location>
</feature>
<evidence type="ECO:0000256" key="7">
    <source>
        <dbReference type="ARBA" id="ARBA00023224"/>
    </source>
</evidence>
<keyword evidence="2 8" id="KW-0812">Transmembrane</keyword>
<dbReference type="CDD" id="cd00637">
    <property type="entry name" value="7tm_classA_rhodopsin-like"/>
    <property type="match status" value="1"/>
</dbReference>
<evidence type="ECO:0000256" key="2">
    <source>
        <dbReference type="ARBA" id="ARBA00022692"/>
    </source>
</evidence>
<feature type="domain" description="G-protein coupled receptors family 1 profile" evidence="11">
    <location>
        <begin position="47"/>
        <end position="458"/>
    </location>
</feature>
<dbReference type="GO" id="GO:0016020">
    <property type="term" value="C:membrane"/>
    <property type="evidence" value="ECO:0007669"/>
    <property type="project" value="UniProtKB-SubCell"/>
</dbReference>
<evidence type="ECO:0000256" key="3">
    <source>
        <dbReference type="ARBA" id="ARBA00022989"/>
    </source>
</evidence>
<evidence type="ECO:0000256" key="6">
    <source>
        <dbReference type="ARBA" id="ARBA00023170"/>
    </source>
</evidence>
<dbReference type="Proteomes" id="UP001519460">
    <property type="component" value="Unassembled WGS sequence"/>
</dbReference>
<dbReference type="PANTHER" id="PTHR24238:SF47">
    <property type="entry name" value="ECDYSTEROIDS_DOPAMINE RECEPTOR-RELATED"/>
    <property type="match status" value="1"/>
</dbReference>
<keyword evidence="3 10" id="KW-1133">Transmembrane helix</keyword>
<feature type="transmembrane region" description="Helical" evidence="10">
    <location>
        <begin position="105"/>
        <end position="125"/>
    </location>
</feature>
<dbReference type="GO" id="GO:0004930">
    <property type="term" value="F:G protein-coupled receptor activity"/>
    <property type="evidence" value="ECO:0007669"/>
    <property type="project" value="UniProtKB-KW"/>
</dbReference>
<feature type="region of interest" description="Disordered" evidence="9">
    <location>
        <begin position="231"/>
        <end position="291"/>
    </location>
</feature>
<evidence type="ECO:0000256" key="4">
    <source>
        <dbReference type="ARBA" id="ARBA00023040"/>
    </source>
</evidence>
<keyword evidence="5 10" id="KW-0472">Membrane</keyword>
<dbReference type="InterPro" id="IPR017452">
    <property type="entry name" value="GPCR_Rhodpsn_7TM"/>
</dbReference>
<feature type="compositionally biased region" description="Polar residues" evidence="9">
    <location>
        <begin position="264"/>
        <end position="276"/>
    </location>
</feature>
<keyword evidence="6 8" id="KW-0675">Receptor</keyword>
<evidence type="ECO:0000256" key="1">
    <source>
        <dbReference type="ARBA" id="ARBA00004141"/>
    </source>
</evidence>
<evidence type="ECO:0000259" key="11">
    <source>
        <dbReference type="PROSITE" id="PS50262"/>
    </source>
</evidence>
<dbReference type="PROSITE" id="PS00237">
    <property type="entry name" value="G_PROTEIN_RECEP_F1_1"/>
    <property type="match status" value="1"/>
</dbReference>
<evidence type="ECO:0000256" key="5">
    <source>
        <dbReference type="ARBA" id="ARBA00023136"/>
    </source>
</evidence>
<comment type="caution">
    <text evidence="12">The sequence shown here is derived from an EMBL/GenBank/DDBJ whole genome shotgun (WGS) entry which is preliminary data.</text>
</comment>
<feature type="transmembrane region" description="Helical" evidence="10">
    <location>
        <begin position="34"/>
        <end position="55"/>
    </location>
</feature>
<evidence type="ECO:0000256" key="10">
    <source>
        <dbReference type="SAM" id="Phobius"/>
    </source>
</evidence>
<keyword evidence="13" id="KW-1185">Reference proteome</keyword>